<comment type="caution">
    <text evidence="2">The sequence shown here is derived from an EMBL/GenBank/DDBJ whole genome shotgun (WGS) entry which is preliminary data.</text>
</comment>
<dbReference type="SUPFAM" id="SSF50129">
    <property type="entry name" value="GroES-like"/>
    <property type="match status" value="1"/>
</dbReference>
<dbReference type="OrthoDB" id="3233595at2759"/>
<accession>A0A4R0RQP8</accession>
<dbReference type="PANTHER" id="PTHR45348:SF2">
    <property type="entry name" value="ZINC-TYPE ALCOHOL DEHYDROGENASE-LIKE PROTEIN C2E1P3.01"/>
    <property type="match status" value="1"/>
</dbReference>
<dbReference type="Pfam" id="PF08240">
    <property type="entry name" value="ADH_N"/>
    <property type="match status" value="1"/>
</dbReference>
<dbReference type="STRING" id="92696.A0A4R0RQP8"/>
<reference evidence="2 3" key="1">
    <citation type="submission" date="2018-11" db="EMBL/GenBank/DDBJ databases">
        <title>Genome assembly of Steccherinum ochraceum LE-BIN_3174, the white-rot fungus of the Steccherinaceae family (The Residual Polyporoid clade, Polyporales, Basidiomycota).</title>
        <authorList>
            <person name="Fedorova T.V."/>
            <person name="Glazunova O.A."/>
            <person name="Landesman E.O."/>
            <person name="Moiseenko K.V."/>
            <person name="Psurtseva N.V."/>
            <person name="Savinova O.S."/>
            <person name="Shakhova N.V."/>
            <person name="Tyazhelova T.V."/>
            <person name="Vasina D.V."/>
        </authorList>
    </citation>
    <scope>NUCLEOTIDE SEQUENCE [LARGE SCALE GENOMIC DNA]</scope>
    <source>
        <strain evidence="2 3">LE-BIN_3174</strain>
    </source>
</reference>
<dbReference type="InterPro" id="IPR036291">
    <property type="entry name" value="NAD(P)-bd_dom_sf"/>
</dbReference>
<dbReference type="InterPro" id="IPR013154">
    <property type="entry name" value="ADH-like_N"/>
</dbReference>
<organism evidence="2 3">
    <name type="scientific">Steccherinum ochraceum</name>
    <dbReference type="NCBI Taxonomy" id="92696"/>
    <lineage>
        <taxon>Eukaryota</taxon>
        <taxon>Fungi</taxon>
        <taxon>Dikarya</taxon>
        <taxon>Basidiomycota</taxon>
        <taxon>Agaricomycotina</taxon>
        <taxon>Agaricomycetes</taxon>
        <taxon>Polyporales</taxon>
        <taxon>Steccherinaceae</taxon>
        <taxon>Steccherinum</taxon>
    </lineage>
</organism>
<keyword evidence="3" id="KW-1185">Reference proteome</keyword>
<evidence type="ECO:0000259" key="1">
    <source>
        <dbReference type="SMART" id="SM00829"/>
    </source>
</evidence>
<dbReference type="AlphaFoldDB" id="A0A4R0RQP8"/>
<name>A0A4R0RQP8_9APHY</name>
<dbReference type="GO" id="GO:0016651">
    <property type="term" value="F:oxidoreductase activity, acting on NAD(P)H"/>
    <property type="evidence" value="ECO:0007669"/>
    <property type="project" value="InterPro"/>
</dbReference>
<proteinExistence type="predicted"/>
<evidence type="ECO:0000313" key="3">
    <source>
        <dbReference type="Proteomes" id="UP000292702"/>
    </source>
</evidence>
<feature type="domain" description="Enoyl reductase (ER)" evidence="1">
    <location>
        <begin position="19"/>
        <end position="347"/>
    </location>
</feature>
<evidence type="ECO:0000313" key="2">
    <source>
        <dbReference type="EMBL" id="TCD68535.1"/>
    </source>
</evidence>
<dbReference type="Gene3D" id="3.40.50.720">
    <property type="entry name" value="NAD(P)-binding Rossmann-like Domain"/>
    <property type="match status" value="2"/>
</dbReference>
<dbReference type="SMART" id="SM00829">
    <property type="entry name" value="PKS_ER"/>
    <property type="match status" value="1"/>
</dbReference>
<dbReference type="SUPFAM" id="SSF51735">
    <property type="entry name" value="NAD(P)-binding Rossmann-fold domains"/>
    <property type="match status" value="1"/>
</dbReference>
<sequence>MSSSIPTTQKALFIESPKGAWAVKSHSVPTPGAGEVLVRVEAAALNPVDWKVHDFDFFIAEYPAIIGIDSAGVVVALGDGVENVKVGDKVLHAASRGPRAAFQQYAIASAHLVAKVPPSISLDEAASIPIAVNTAAVGLYTSHAQGVGAGVGLTAPWKAGASGKYAGQPILVIGGSSAVGQSSSLPNFPVSAPSLLSSRRPTTLSSLPWVPPTPSTVTSPSLRLLNSIRKITSKPLSVVFDAVSNAATQAAGYQVLGDGGSLLILQPITIKDEEKVEGKRVLNVLGGPTLAREAEFAGELWAHLSEYLEKGVIKPNRIEVVPGGLAGIPDGLDRLRKDQVSGQKLVVHPQETV</sequence>
<dbReference type="Proteomes" id="UP000292702">
    <property type="component" value="Unassembled WGS sequence"/>
</dbReference>
<protein>
    <recommendedName>
        <fullName evidence="1">Enoyl reductase (ER) domain-containing protein</fullName>
    </recommendedName>
</protein>
<gene>
    <name evidence="2" type="ORF">EIP91_010460</name>
</gene>
<dbReference type="EMBL" id="RWJN01000063">
    <property type="protein sequence ID" value="TCD68535.1"/>
    <property type="molecule type" value="Genomic_DNA"/>
</dbReference>
<dbReference type="Gene3D" id="3.90.180.10">
    <property type="entry name" value="Medium-chain alcohol dehydrogenases, catalytic domain"/>
    <property type="match status" value="2"/>
</dbReference>
<dbReference type="InterPro" id="IPR047122">
    <property type="entry name" value="Trans-enoyl_RdTase-like"/>
</dbReference>
<dbReference type="CDD" id="cd08249">
    <property type="entry name" value="enoyl_reductase_like"/>
    <property type="match status" value="1"/>
</dbReference>
<dbReference type="InterPro" id="IPR011032">
    <property type="entry name" value="GroES-like_sf"/>
</dbReference>
<dbReference type="PANTHER" id="PTHR45348">
    <property type="entry name" value="HYPOTHETICAL OXIDOREDUCTASE (EUROFUNG)"/>
    <property type="match status" value="1"/>
</dbReference>
<dbReference type="InterPro" id="IPR020843">
    <property type="entry name" value="ER"/>
</dbReference>